<feature type="compositionally biased region" description="Basic and acidic residues" evidence="13">
    <location>
        <begin position="1021"/>
        <end position="1032"/>
    </location>
</feature>
<accession>A0AAD5UEN7</accession>
<evidence type="ECO:0000259" key="15">
    <source>
        <dbReference type="SMART" id="SM00485"/>
    </source>
</evidence>
<keyword evidence="4" id="KW-0540">Nuclease</keyword>
<dbReference type="SMART" id="SM00279">
    <property type="entry name" value="HhH2"/>
    <property type="match status" value="1"/>
</dbReference>
<feature type="compositionally biased region" description="Basic residues" evidence="13">
    <location>
        <begin position="966"/>
        <end position="978"/>
    </location>
</feature>
<dbReference type="Proteomes" id="UP001210925">
    <property type="component" value="Unassembled WGS sequence"/>
</dbReference>
<evidence type="ECO:0000313" key="16">
    <source>
        <dbReference type="EMBL" id="KAJ3255986.1"/>
    </source>
</evidence>
<dbReference type="InterPro" id="IPR008918">
    <property type="entry name" value="HhH2"/>
</dbReference>
<evidence type="ECO:0000256" key="1">
    <source>
        <dbReference type="ARBA" id="ARBA00001946"/>
    </source>
</evidence>
<keyword evidence="8" id="KW-0378">Hydrolase</keyword>
<evidence type="ECO:0000256" key="2">
    <source>
        <dbReference type="ARBA" id="ARBA00004123"/>
    </source>
</evidence>
<dbReference type="GO" id="GO:0048256">
    <property type="term" value="F:flap endonuclease activity"/>
    <property type="evidence" value="ECO:0007669"/>
    <property type="project" value="UniProtKB-ARBA"/>
</dbReference>
<organism evidence="16 17">
    <name type="scientific">Boothiomyces macroporosus</name>
    <dbReference type="NCBI Taxonomy" id="261099"/>
    <lineage>
        <taxon>Eukaryota</taxon>
        <taxon>Fungi</taxon>
        <taxon>Fungi incertae sedis</taxon>
        <taxon>Chytridiomycota</taxon>
        <taxon>Chytridiomycota incertae sedis</taxon>
        <taxon>Chytridiomycetes</taxon>
        <taxon>Rhizophydiales</taxon>
        <taxon>Terramycetaceae</taxon>
        <taxon>Boothiomyces</taxon>
    </lineage>
</organism>
<evidence type="ECO:0000256" key="6">
    <source>
        <dbReference type="ARBA" id="ARBA00022759"/>
    </source>
</evidence>
<dbReference type="PROSITE" id="PS00841">
    <property type="entry name" value="XPG_1"/>
    <property type="match status" value="1"/>
</dbReference>
<dbReference type="InterPro" id="IPR036279">
    <property type="entry name" value="5-3_exonuclease_C_sf"/>
</dbReference>
<dbReference type="PANTHER" id="PTHR16171">
    <property type="entry name" value="DNA REPAIR PROTEIN COMPLEMENTING XP-G CELLS-RELATED"/>
    <property type="match status" value="1"/>
</dbReference>
<evidence type="ECO:0000256" key="8">
    <source>
        <dbReference type="ARBA" id="ARBA00022801"/>
    </source>
</evidence>
<dbReference type="PRINTS" id="PR00853">
    <property type="entry name" value="XPGRADSUPER"/>
</dbReference>
<keyword evidence="6" id="KW-0255">Endonuclease</keyword>
<comment type="similarity">
    <text evidence="3">Belongs to the XPG/RAD2 endonuclease family. XPG subfamily.</text>
</comment>
<dbReference type="CDD" id="cd09868">
    <property type="entry name" value="PIN_XPG_RAD2"/>
    <property type="match status" value="2"/>
</dbReference>
<evidence type="ECO:0000256" key="7">
    <source>
        <dbReference type="ARBA" id="ARBA00022763"/>
    </source>
</evidence>
<evidence type="ECO:0000256" key="11">
    <source>
        <dbReference type="ARBA" id="ARBA00023242"/>
    </source>
</evidence>
<dbReference type="InterPro" id="IPR006084">
    <property type="entry name" value="XPG/Rad2"/>
</dbReference>
<dbReference type="CDD" id="cd09904">
    <property type="entry name" value="H3TH_XPG"/>
    <property type="match status" value="1"/>
</dbReference>
<evidence type="ECO:0000256" key="12">
    <source>
        <dbReference type="ARBA" id="ARBA00038112"/>
    </source>
</evidence>
<dbReference type="GO" id="GO:0046872">
    <property type="term" value="F:metal ion binding"/>
    <property type="evidence" value="ECO:0007669"/>
    <property type="project" value="UniProtKB-KW"/>
</dbReference>
<comment type="subcellular location">
    <subcellularLocation>
        <location evidence="2">Nucleus</location>
    </subcellularLocation>
</comment>
<comment type="similarity">
    <text evidence="12">Belongs to the XPG/RAD2 endonuclease family. GEN subfamily.</text>
</comment>
<evidence type="ECO:0000256" key="9">
    <source>
        <dbReference type="ARBA" id="ARBA00022842"/>
    </source>
</evidence>
<keyword evidence="10" id="KW-0234">DNA repair</keyword>
<keyword evidence="11" id="KW-0539">Nucleus</keyword>
<dbReference type="GO" id="GO:0005634">
    <property type="term" value="C:nucleus"/>
    <property type="evidence" value="ECO:0007669"/>
    <property type="project" value="UniProtKB-SubCell"/>
</dbReference>
<dbReference type="EMBL" id="JADGKB010000057">
    <property type="protein sequence ID" value="KAJ3255986.1"/>
    <property type="molecule type" value="Genomic_DNA"/>
</dbReference>
<evidence type="ECO:0000259" key="14">
    <source>
        <dbReference type="SMART" id="SM00484"/>
    </source>
</evidence>
<feature type="region of interest" description="Disordered" evidence="13">
    <location>
        <begin position="950"/>
        <end position="983"/>
    </location>
</feature>
<evidence type="ECO:0000313" key="17">
    <source>
        <dbReference type="Proteomes" id="UP001210925"/>
    </source>
</evidence>
<dbReference type="SUPFAM" id="SSF88723">
    <property type="entry name" value="PIN domain-like"/>
    <property type="match status" value="1"/>
</dbReference>
<keyword evidence="7" id="KW-0227">DNA damage</keyword>
<dbReference type="Gene3D" id="3.40.50.1010">
    <property type="entry name" value="5'-nuclease"/>
    <property type="match status" value="2"/>
</dbReference>
<keyword evidence="5" id="KW-0479">Metal-binding</keyword>
<dbReference type="Pfam" id="PF00752">
    <property type="entry name" value="XPG_N"/>
    <property type="match status" value="1"/>
</dbReference>
<sequence length="1038" mass="117835">MGVNKLWSLLEPTSKAVLMESIAGSKLAVDASIWLYQFLKAMRDSDGNPIRGAHIVGFLRRICKLLFYGIKPIFVFDGETPTLKLATLQARNQRKQRAGDNLERTANKLLQAQMKLAAIDQVNKPFFNPSLNKQIRLTTDPTTDEYNLPSKPARNDKRDARYATETEIYDFIANTKNKIDLQKININSAHFQTLPIEMQHEIILDLKTHSREPNQQRVLNMVENSKTALDFSKQQINNLIHRATLMERYNTTLKGDGVKKRVAAMRQREFILTKNEDASVGGWDLLVKPKQVTKVVETLDGMEGFSKISPQKPKTKITIEDYIDEESDDDVQLVDEVRARQVSSLRKYLSTIDEDNVYSKSQEYLNSDDWLENWIAFIPKNVESADINTADIFSKNTLLKPREEVEELLKSFSKKLGKSSQDGDIEKYQYVINFLEAVLARMGSVVEKPMIHLDKKVKVDSDPIVIIDDSHEEMEPMQQVPISKETVGETPAIAPKEMDLYFESDSETGESKEFQNPFVVKNDSIEIPISNFRNSILGDSNIPMGNSLIPASPNKPVVESLVYNTDLKESNRVIIEPIGISDDSSDEDMEWEDINVSVKDNAESPQSVTLDSQVESNISKEKVTIQAPNLDTAENATPTVPKVVLQETNIQEPEILELSEDDEPTLYDAETQQFLSDLNGGRDLQEQIEKIKEQVVHLTDQFRAENRAAGDIDSSMIYETQELLKIFGCPFINAPMEAESQCAFLLSNKLVDGIVTDDSDVFLFGGTRVYRNMFQSQKFVESYTMEGISGLDLERHHLIQLAYLLGSDYTPGIKGIGPVSSIEIITSWPSNDLTGLREFKQWVSNLQNGITDKDDTKIRLKLRTLCRKIDIPSNFPDENIFKAYTDPRVDSSLQEFQWGEPNIDKVREFLSKKLNWPKEKVDPIIIPVIKEMRKVKVSRQTTLDNFVQSKSPVKHKSTRVNNALRARGKRRRPLKKKLTSQESTLSAKSVDNLFPKSISSASFKSESNIFLKSQPTVRPTPNEKKLQEKEKSILFSMP</sequence>
<evidence type="ECO:0000256" key="10">
    <source>
        <dbReference type="ARBA" id="ARBA00023204"/>
    </source>
</evidence>
<comment type="cofactor">
    <cofactor evidence="1">
        <name>Mg(2+)</name>
        <dbReference type="ChEBI" id="CHEBI:18420"/>
    </cofactor>
</comment>
<dbReference type="InterPro" id="IPR006085">
    <property type="entry name" value="XPG_DNA_repair_N"/>
</dbReference>
<dbReference type="InterPro" id="IPR029060">
    <property type="entry name" value="PIN-like_dom_sf"/>
</dbReference>
<keyword evidence="17" id="KW-1185">Reference proteome</keyword>
<dbReference type="Gene3D" id="1.10.150.20">
    <property type="entry name" value="5' to 3' exonuclease, C-terminal subdomain"/>
    <property type="match status" value="1"/>
</dbReference>
<evidence type="ECO:0000256" key="5">
    <source>
        <dbReference type="ARBA" id="ARBA00022723"/>
    </source>
</evidence>
<dbReference type="InterPro" id="IPR001044">
    <property type="entry name" value="XPG/Rad2_eukaryotes"/>
</dbReference>
<gene>
    <name evidence="16" type="primary">RAD2</name>
    <name evidence="16" type="ORF">HK103_005793</name>
</gene>
<dbReference type="GO" id="GO:0006289">
    <property type="term" value="P:nucleotide-excision repair"/>
    <property type="evidence" value="ECO:0007669"/>
    <property type="project" value="InterPro"/>
</dbReference>
<name>A0AAD5UEN7_9FUNG</name>
<dbReference type="SMART" id="SM00485">
    <property type="entry name" value="XPGN"/>
    <property type="match status" value="1"/>
</dbReference>
<dbReference type="Pfam" id="PF00867">
    <property type="entry name" value="XPG_I"/>
    <property type="match status" value="1"/>
</dbReference>
<dbReference type="SMART" id="SM00484">
    <property type="entry name" value="XPGI"/>
    <property type="match status" value="1"/>
</dbReference>
<dbReference type="FunFam" id="1.10.150.20:FF:000030">
    <property type="entry name" value="Flap endonuclease GEN-like 1"/>
    <property type="match status" value="1"/>
</dbReference>
<dbReference type="PANTHER" id="PTHR16171:SF7">
    <property type="entry name" value="DNA REPAIR PROTEIN RAD2"/>
    <property type="match status" value="1"/>
</dbReference>
<feature type="domain" description="XPG-I" evidence="14">
    <location>
        <begin position="725"/>
        <end position="793"/>
    </location>
</feature>
<keyword evidence="9" id="KW-0460">Magnesium</keyword>
<dbReference type="SUPFAM" id="SSF47807">
    <property type="entry name" value="5' to 3' exonuclease, C-terminal subdomain"/>
    <property type="match status" value="1"/>
</dbReference>
<comment type="caution">
    <text evidence="16">The sequence shown here is derived from an EMBL/GenBank/DDBJ whole genome shotgun (WGS) entry which is preliminary data.</text>
</comment>
<dbReference type="PRINTS" id="PR00066">
    <property type="entry name" value="XRODRMPGMNTG"/>
</dbReference>
<dbReference type="InterPro" id="IPR019974">
    <property type="entry name" value="XPG_CS"/>
</dbReference>
<dbReference type="AlphaFoldDB" id="A0AAD5UEN7"/>
<dbReference type="GO" id="GO:0003697">
    <property type="term" value="F:single-stranded DNA binding"/>
    <property type="evidence" value="ECO:0007669"/>
    <property type="project" value="InterPro"/>
</dbReference>
<reference evidence="16" key="1">
    <citation type="submission" date="2020-05" db="EMBL/GenBank/DDBJ databases">
        <title>Phylogenomic resolution of chytrid fungi.</title>
        <authorList>
            <person name="Stajich J.E."/>
            <person name="Amses K."/>
            <person name="Simmons R."/>
            <person name="Seto K."/>
            <person name="Myers J."/>
            <person name="Bonds A."/>
            <person name="Quandt C.A."/>
            <person name="Barry K."/>
            <person name="Liu P."/>
            <person name="Grigoriev I."/>
            <person name="Longcore J.E."/>
            <person name="James T.Y."/>
        </authorList>
    </citation>
    <scope>NUCLEOTIDE SEQUENCE</scope>
    <source>
        <strain evidence="16">PLAUS21</strain>
    </source>
</reference>
<evidence type="ECO:0000256" key="3">
    <source>
        <dbReference type="ARBA" id="ARBA00005283"/>
    </source>
</evidence>
<proteinExistence type="inferred from homology"/>
<evidence type="ECO:0000256" key="13">
    <source>
        <dbReference type="SAM" id="MobiDB-lite"/>
    </source>
</evidence>
<feature type="domain" description="XPG N-terminal" evidence="15">
    <location>
        <begin position="1"/>
        <end position="98"/>
    </location>
</feature>
<protein>
    <submittedName>
        <fullName evidence="16">DNA repair protein rad2</fullName>
    </submittedName>
</protein>
<dbReference type="InterPro" id="IPR006086">
    <property type="entry name" value="XPG-I_dom"/>
</dbReference>
<evidence type="ECO:0000256" key="4">
    <source>
        <dbReference type="ARBA" id="ARBA00022722"/>
    </source>
</evidence>
<feature type="region of interest" description="Disordered" evidence="13">
    <location>
        <begin position="1012"/>
        <end position="1038"/>
    </location>
</feature>